<keyword evidence="5 9" id="KW-0418">Kinase</keyword>
<protein>
    <recommendedName>
        <fullName evidence="2">histidine kinase</fullName>
        <ecNumber evidence="2">2.7.13.3</ecNumber>
    </recommendedName>
</protein>
<dbReference type="SUPFAM" id="SSF52172">
    <property type="entry name" value="CheY-like"/>
    <property type="match status" value="1"/>
</dbReference>
<accession>I3CBK0</accession>
<dbReference type="AlphaFoldDB" id="I3CBK0"/>
<dbReference type="InterPro" id="IPR036890">
    <property type="entry name" value="HATPase_C_sf"/>
</dbReference>
<evidence type="ECO:0000259" key="7">
    <source>
        <dbReference type="PROSITE" id="PS50109"/>
    </source>
</evidence>
<organism evidence="9 10">
    <name type="scientific">Beggiatoa alba B18LD</name>
    <dbReference type="NCBI Taxonomy" id="395493"/>
    <lineage>
        <taxon>Bacteria</taxon>
        <taxon>Pseudomonadati</taxon>
        <taxon>Pseudomonadota</taxon>
        <taxon>Gammaproteobacteria</taxon>
        <taxon>Thiotrichales</taxon>
        <taxon>Thiotrichaceae</taxon>
        <taxon>Beggiatoa</taxon>
    </lineage>
</organism>
<name>I3CBK0_9GAMM</name>
<dbReference type="CDD" id="cd00075">
    <property type="entry name" value="HATPase"/>
    <property type="match status" value="1"/>
</dbReference>
<dbReference type="SUPFAM" id="SSF55874">
    <property type="entry name" value="ATPase domain of HSP90 chaperone/DNA topoisomerase II/histidine kinase"/>
    <property type="match status" value="1"/>
</dbReference>
<dbReference type="InterPro" id="IPR005467">
    <property type="entry name" value="His_kinase_dom"/>
</dbReference>
<dbReference type="PRINTS" id="PR00344">
    <property type="entry name" value="BCTRLSENSOR"/>
</dbReference>
<dbReference type="InterPro" id="IPR003594">
    <property type="entry name" value="HATPase_dom"/>
</dbReference>
<dbReference type="FunFam" id="3.30.565.10:FF:000006">
    <property type="entry name" value="Sensor histidine kinase WalK"/>
    <property type="match status" value="1"/>
</dbReference>
<dbReference type="CDD" id="cd19920">
    <property type="entry name" value="REC_PA4781-like"/>
    <property type="match status" value="1"/>
</dbReference>
<dbReference type="Proteomes" id="UP000005744">
    <property type="component" value="Unassembled WGS sequence"/>
</dbReference>
<dbReference type="PROSITE" id="PS50109">
    <property type="entry name" value="HIS_KIN"/>
    <property type="match status" value="1"/>
</dbReference>
<dbReference type="GO" id="GO:0000155">
    <property type="term" value="F:phosphorelay sensor kinase activity"/>
    <property type="evidence" value="ECO:0007669"/>
    <property type="project" value="InterPro"/>
</dbReference>
<reference evidence="9 10" key="1">
    <citation type="submission" date="2011-11" db="EMBL/GenBank/DDBJ databases">
        <title>Improved High-Quality Draft sequence of Beggiatoa alba B18lD.</title>
        <authorList>
            <consortium name="US DOE Joint Genome Institute"/>
            <person name="Lucas S."/>
            <person name="Han J."/>
            <person name="Lapidus A."/>
            <person name="Cheng J.-F."/>
            <person name="Goodwin L."/>
            <person name="Pitluck S."/>
            <person name="Peters L."/>
            <person name="Mikhailova N."/>
            <person name="Held B."/>
            <person name="Detter J.C."/>
            <person name="Han C."/>
            <person name="Tapia R."/>
            <person name="Land M."/>
            <person name="Hauser L."/>
            <person name="Kyrpides N."/>
            <person name="Ivanova N."/>
            <person name="Pagani I."/>
            <person name="Samuel K."/>
            <person name="Teske A."/>
            <person name="Mueller J."/>
            <person name="Woyke T."/>
        </authorList>
    </citation>
    <scope>NUCLEOTIDE SEQUENCE [LARGE SCALE GENOMIC DNA]</scope>
    <source>
        <strain evidence="9 10">B18LD</strain>
    </source>
</reference>
<feature type="domain" description="Response regulatory" evidence="8">
    <location>
        <begin position="9"/>
        <end position="125"/>
    </location>
</feature>
<evidence type="ECO:0000256" key="1">
    <source>
        <dbReference type="ARBA" id="ARBA00000085"/>
    </source>
</evidence>
<proteinExistence type="predicted"/>
<evidence type="ECO:0000256" key="4">
    <source>
        <dbReference type="ARBA" id="ARBA00022679"/>
    </source>
</evidence>
<evidence type="ECO:0000256" key="2">
    <source>
        <dbReference type="ARBA" id="ARBA00012438"/>
    </source>
</evidence>
<keyword evidence="10" id="KW-1185">Reference proteome</keyword>
<dbReference type="InterPro" id="IPR004358">
    <property type="entry name" value="Sig_transdc_His_kin-like_C"/>
</dbReference>
<keyword evidence="4" id="KW-0808">Transferase</keyword>
<evidence type="ECO:0000313" key="9">
    <source>
        <dbReference type="EMBL" id="EIJ40993.1"/>
    </source>
</evidence>
<dbReference type="PANTHER" id="PTHR43547">
    <property type="entry name" value="TWO-COMPONENT HISTIDINE KINASE"/>
    <property type="match status" value="1"/>
</dbReference>
<evidence type="ECO:0000256" key="5">
    <source>
        <dbReference type="ARBA" id="ARBA00022777"/>
    </source>
</evidence>
<dbReference type="EMBL" id="JH600070">
    <property type="protein sequence ID" value="EIJ40993.1"/>
    <property type="molecule type" value="Genomic_DNA"/>
</dbReference>
<dbReference type="PANTHER" id="PTHR43547:SF2">
    <property type="entry name" value="HYBRID SIGNAL TRANSDUCTION HISTIDINE KINASE C"/>
    <property type="match status" value="1"/>
</dbReference>
<dbReference type="InterPro" id="IPR036097">
    <property type="entry name" value="HisK_dim/P_sf"/>
</dbReference>
<dbReference type="SMART" id="SM00388">
    <property type="entry name" value="HisKA"/>
    <property type="match status" value="1"/>
</dbReference>
<dbReference type="SMART" id="SM00448">
    <property type="entry name" value="REC"/>
    <property type="match status" value="1"/>
</dbReference>
<dbReference type="HOGENOM" id="CLU_000445_114_72_6"/>
<comment type="catalytic activity">
    <reaction evidence="1">
        <text>ATP + protein L-histidine = ADP + protein N-phospho-L-histidine.</text>
        <dbReference type="EC" id="2.7.13.3"/>
    </reaction>
</comment>
<dbReference type="SUPFAM" id="SSF47384">
    <property type="entry name" value="Homodimeric domain of signal transducing histidine kinase"/>
    <property type="match status" value="1"/>
</dbReference>
<evidence type="ECO:0000256" key="6">
    <source>
        <dbReference type="PROSITE-ProRule" id="PRU00169"/>
    </source>
</evidence>
<dbReference type="Gene3D" id="3.40.50.2300">
    <property type="match status" value="1"/>
</dbReference>
<dbReference type="CDD" id="cd00082">
    <property type="entry name" value="HisKA"/>
    <property type="match status" value="1"/>
</dbReference>
<evidence type="ECO:0000259" key="8">
    <source>
        <dbReference type="PROSITE" id="PS50110"/>
    </source>
</evidence>
<dbReference type="PROSITE" id="PS50110">
    <property type="entry name" value="RESPONSE_REGULATORY"/>
    <property type="match status" value="1"/>
</dbReference>
<dbReference type="Pfam" id="PF02518">
    <property type="entry name" value="HATPase_c"/>
    <property type="match status" value="1"/>
</dbReference>
<dbReference type="Pfam" id="PF00512">
    <property type="entry name" value="HisKA"/>
    <property type="match status" value="1"/>
</dbReference>
<evidence type="ECO:0000256" key="3">
    <source>
        <dbReference type="ARBA" id="ARBA00022553"/>
    </source>
</evidence>
<sequence>MNLLPFQYTVLLVDDVSANIDVLLNCLLTAGYNIEVANSGEEALQQARKIQPDIILLDIMMPGINGFETCQRLKADTQTTDIPIIFMSALSATSHKIMGFEVGAVDYLSKPIQAKEALARIQTHLTIRELQRHLQTQNTLLQQLNVEKSELLAITAHDLKNPLSAIQLLAEVLHKSCHELPPNKVSEYAHKIDATARRMFQLINNLLDADKIESGRLNLSLEPLDFLPILRNQLKQYAEPAHKKDLNIKLKHHDNEYMILADLTALQQILDNLISNAIKYSPAHKNIELSLQVTDNNIVFSIQDQGYGLSYTDQTKLFTKFARLTPKPTGDEHSTGLGLFIVKKLTEAMAGDIHCESKENQGTKFILTLPRVQ</sequence>
<dbReference type="SMART" id="SM00387">
    <property type="entry name" value="HATPase_c"/>
    <property type="match status" value="1"/>
</dbReference>
<dbReference type="GO" id="GO:0005886">
    <property type="term" value="C:plasma membrane"/>
    <property type="evidence" value="ECO:0007669"/>
    <property type="project" value="UniProtKB-ARBA"/>
</dbReference>
<feature type="modified residue" description="4-aspartylphosphate" evidence="6">
    <location>
        <position position="58"/>
    </location>
</feature>
<dbReference type="InterPro" id="IPR003661">
    <property type="entry name" value="HisK_dim/P_dom"/>
</dbReference>
<dbReference type="STRING" id="395493.BegalDRAFT_0067"/>
<dbReference type="Gene3D" id="1.10.287.130">
    <property type="match status" value="1"/>
</dbReference>
<dbReference type="Gene3D" id="3.30.565.10">
    <property type="entry name" value="Histidine kinase-like ATPase, C-terminal domain"/>
    <property type="match status" value="1"/>
</dbReference>
<dbReference type="eggNOG" id="COG2205">
    <property type="taxonomic scope" value="Bacteria"/>
</dbReference>
<dbReference type="EC" id="2.7.13.3" evidence="2"/>
<dbReference type="InterPro" id="IPR001789">
    <property type="entry name" value="Sig_transdc_resp-reg_receiver"/>
</dbReference>
<gene>
    <name evidence="9" type="ORF">BegalDRAFT_0067</name>
</gene>
<dbReference type="Pfam" id="PF00072">
    <property type="entry name" value="Response_reg"/>
    <property type="match status" value="1"/>
</dbReference>
<evidence type="ECO:0000313" key="10">
    <source>
        <dbReference type="Proteomes" id="UP000005744"/>
    </source>
</evidence>
<keyword evidence="3 6" id="KW-0597">Phosphoprotein</keyword>
<feature type="domain" description="Histidine kinase" evidence="7">
    <location>
        <begin position="154"/>
        <end position="373"/>
    </location>
</feature>
<dbReference type="InterPro" id="IPR011006">
    <property type="entry name" value="CheY-like_superfamily"/>
</dbReference>